<keyword evidence="1" id="KW-0472">Membrane</keyword>
<feature type="transmembrane region" description="Helical" evidence="1">
    <location>
        <begin position="374"/>
        <end position="398"/>
    </location>
</feature>
<evidence type="ECO:0000259" key="2">
    <source>
        <dbReference type="Pfam" id="PF02364"/>
    </source>
</evidence>
<dbReference type="KEGG" id="vpo:Kpol_164p1"/>
<dbReference type="PANTHER" id="PTHR12741">
    <property type="entry name" value="LYST-INTERACTING PROTEIN LIP5 DOPAMINE RESPONSIVE PROTEIN DRG-1"/>
    <property type="match status" value="1"/>
</dbReference>
<dbReference type="GO" id="GO:0051278">
    <property type="term" value="P:fungal-type cell wall polysaccharide biosynthetic process"/>
    <property type="evidence" value="ECO:0007669"/>
    <property type="project" value="TreeGrafter"/>
</dbReference>
<dbReference type="PhylomeDB" id="A7TTQ2"/>
<dbReference type="GO" id="GO:0005886">
    <property type="term" value="C:plasma membrane"/>
    <property type="evidence" value="ECO:0007669"/>
    <property type="project" value="TreeGrafter"/>
</dbReference>
<dbReference type="STRING" id="436907.A7TTQ2"/>
<dbReference type="GO" id="GO:0000148">
    <property type="term" value="C:1,3-beta-D-glucan synthase complex"/>
    <property type="evidence" value="ECO:0007669"/>
    <property type="project" value="InterPro"/>
</dbReference>
<dbReference type="GO" id="GO:0003843">
    <property type="term" value="F:1,3-beta-D-glucan synthase activity"/>
    <property type="evidence" value="ECO:0007669"/>
    <property type="project" value="InterPro"/>
</dbReference>
<accession>A7TTQ2</accession>
<dbReference type="OrthoDB" id="1880850at2759"/>
<feature type="domain" description="Glycosyl transferase 48" evidence="2">
    <location>
        <begin position="1"/>
        <end position="365"/>
    </location>
</feature>
<dbReference type="HOGENOM" id="CLU_016425_0_0_1"/>
<feature type="transmembrane region" description="Helical" evidence="1">
    <location>
        <begin position="93"/>
        <end position="114"/>
    </location>
</feature>
<keyword evidence="1" id="KW-1133">Transmembrane helix</keyword>
<dbReference type="Pfam" id="PF02364">
    <property type="entry name" value="Glucan_synthase"/>
    <property type="match status" value="1"/>
</dbReference>
<dbReference type="InterPro" id="IPR003440">
    <property type="entry name" value="Glyco_trans_48_dom"/>
</dbReference>
<name>A7TTQ2_VANPO</name>
<gene>
    <name evidence="3" type="ORF">Kpol_164p1</name>
</gene>
<organism evidence="4">
    <name type="scientific">Vanderwaltozyma polyspora (strain ATCC 22028 / DSM 70294 / BCRC 21397 / CBS 2163 / NBRC 10782 / NRRL Y-8283 / UCD 57-17)</name>
    <name type="common">Kluyveromyces polysporus</name>
    <dbReference type="NCBI Taxonomy" id="436907"/>
    <lineage>
        <taxon>Eukaryota</taxon>
        <taxon>Fungi</taxon>
        <taxon>Dikarya</taxon>
        <taxon>Ascomycota</taxon>
        <taxon>Saccharomycotina</taxon>
        <taxon>Saccharomycetes</taxon>
        <taxon>Saccharomycetales</taxon>
        <taxon>Saccharomycetaceae</taxon>
        <taxon>Vanderwaltozyma</taxon>
    </lineage>
</organism>
<feature type="transmembrane region" description="Helical" evidence="1">
    <location>
        <begin position="337"/>
        <end position="362"/>
    </location>
</feature>
<keyword evidence="1" id="KW-0812">Transmembrane</keyword>
<keyword evidence="4" id="KW-1185">Reference proteome</keyword>
<dbReference type="PANTHER" id="PTHR12741:SF48">
    <property type="entry name" value="1,3-BETA-GLUCAN SYNTHASE COMPONENT FKS1-RELATED"/>
    <property type="match status" value="1"/>
</dbReference>
<reference evidence="3 4" key="1">
    <citation type="journal article" date="2007" name="Proc. Natl. Acad. Sci. U.S.A.">
        <title>Independent sorting-out of thousands of duplicated gene pairs in two yeast species descended from a whole-genome duplication.</title>
        <authorList>
            <person name="Scannell D.R."/>
            <person name="Frank A.C."/>
            <person name="Conant G.C."/>
            <person name="Byrne K.P."/>
            <person name="Woolfit M."/>
            <person name="Wolfe K.H."/>
        </authorList>
    </citation>
    <scope>NUCLEOTIDE SEQUENCE [LARGE SCALE GENOMIC DNA]</scope>
    <source>
        <strain evidence="4">ATCC 22028 / DSM 70294 / BCRC 21397 / CBS 2163 / NBRC 10782 / NRRL Y-8283 / UCD 57-17</strain>
    </source>
</reference>
<dbReference type="AlphaFoldDB" id="A7TTQ2"/>
<feature type="transmembrane region" description="Helical" evidence="1">
    <location>
        <begin position="535"/>
        <end position="556"/>
    </location>
</feature>
<dbReference type="GO" id="GO:0006075">
    <property type="term" value="P:(1-&gt;3)-beta-D-glucan biosynthetic process"/>
    <property type="evidence" value="ECO:0007669"/>
    <property type="project" value="InterPro"/>
</dbReference>
<feature type="transmembrane region" description="Helical" evidence="1">
    <location>
        <begin position="180"/>
        <end position="201"/>
    </location>
</feature>
<dbReference type="EMBL" id="DS480606">
    <property type="protein sequence ID" value="EDO14354.1"/>
    <property type="molecule type" value="Genomic_DNA"/>
</dbReference>
<evidence type="ECO:0000256" key="1">
    <source>
        <dbReference type="SAM" id="Phobius"/>
    </source>
</evidence>
<feature type="transmembrane region" description="Helical" evidence="1">
    <location>
        <begin position="207"/>
        <end position="224"/>
    </location>
</feature>
<dbReference type="InParanoid" id="A7TTQ2"/>
<sequence length="611" mass="69552">MGEQMLSREYYYLGTQLPIDRFLSFYYAHPGFHLNNFFIQLSLQIFMLTLVNMTSLAHESILCDYNRHRPITAVLYPVGCYNLMPVLDWVRRYTLSIFIVFWIAIVPMIVQELIERGLWKASLRFVRHILSLSPVFEVFAGQIYSAALLSDLTIGGARYISTGRGFATARIPFSILYSRFAGSAIYMGARSMVMLLFSTVAHWQAPLLWFWGSLVSLMWAPFIFNPHQFSWEDFFLDYRDFVRWLSRGNSKYHRNSWIGYVRLSRARVNRFQTKVIGDDSEKVPGDSNRAHRTNLLTVEIIPSIIYTAGCFIAFTFINAQTGVKVTDEDRANSTLRFIICTLGPIAVNAGVLLLCMAVSCCSTPLFGMCCKRTGAVLAAIAHGTSVIVHLGTFIIMWVLEGFHFTRMLIGITACIQAQRLVFQCATWLFLSREHKHDNANTAFWSGSWSTAAYGTLSWRQPFREYIAKIIEMSEFAADFILGHILMFCQIPILCIPQIDKLHSIMLFWLKPSRQIRPPIFSLKQARLRKRMVNKYLTLFVLILGVFAACIIGPAVGSTKVAKDFGSDLTGPWRNLIQLRNTNNNDTGPSLSTLSGHYFTRTPLVSTWSTKA</sequence>
<dbReference type="eggNOG" id="KOG0916">
    <property type="taxonomic scope" value="Eukaryota"/>
</dbReference>
<dbReference type="Proteomes" id="UP000000267">
    <property type="component" value="Unassembled WGS sequence"/>
</dbReference>
<feature type="transmembrane region" description="Helical" evidence="1">
    <location>
        <begin position="404"/>
        <end position="430"/>
    </location>
</feature>
<dbReference type="OMA" id="NANTAFW"/>
<dbReference type="RefSeq" id="XP_001642212.1">
    <property type="nucleotide sequence ID" value="XM_001642162.1"/>
</dbReference>
<evidence type="ECO:0000313" key="4">
    <source>
        <dbReference type="Proteomes" id="UP000000267"/>
    </source>
</evidence>
<evidence type="ECO:0000313" key="3">
    <source>
        <dbReference type="EMBL" id="EDO14354.1"/>
    </source>
</evidence>
<feature type="transmembrane region" description="Helical" evidence="1">
    <location>
        <begin position="295"/>
        <end position="317"/>
    </location>
</feature>
<dbReference type="GeneID" id="5542332"/>
<protein>
    <recommendedName>
        <fullName evidence="2">Glycosyl transferase 48 domain-containing protein</fullName>
    </recommendedName>
</protein>
<proteinExistence type="predicted"/>